<protein>
    <submittedName>
        <fullName evidence="1">YbaB/EbfC family nucleoid-associated protein</fullName>
    </submittedName>
</protein>
<dbReference type="Gene3D" id="3.30.1310.10">
    <property type="entry name" value="Nucleoid-associated protein YbaB-like domain"/>
    <property type="match status" value="1"/>
</dbReference>
<sequence>MDDFKKVLGFDPGKLAEDSETFFARLRDMHEIGLAVTARTESADRRVAVEYSSAEGVRVLEIDPRAMRVGAGELAATILELIRRARAEVEAEGQERLTEALGDENSLVSDRYSFGRELRNATTAVTENLEAAKATLAELQALLRR</sequence>
<reference evidence="2" key="1">
    <citation type="journal article" date="2019" name="Int. J. Syst. Evol. Microbiol.">
        <title>The Global Catalogue of Microorganisms (GCM) 10K type strain sequencing project: providing services to taxonomists for standard genome sequencing and annotation.</title>
        <authorList>
            <consortium name="The Broad Institute Genomics Platform"/>
            <consortium name="The Broad Institute Genome Sequencing Center for Infectious Disease"/>
            <person name="Wu L."/>
            <person name="Ma J."/>
        </authorList>
    </citation>
    <scope>NUCLEOTIDE SEQUENCE [LARGE SCALE GENOMIC DNA]</scope>
    <source>
        <strain evidence="2">KCTC 42087</strain>
    </source>
</reference>
<evidence type="ECO:0000313" key="1">
    <source>
        <dbReference type="EMBL" id="MFC5746257.1"/>
    </source>
</evidence>
<dbReference type="Proteomes" id="UP001596074">
    <property type="component" value="Unassembled WGS sequence"/>
</dbReference>
<comment type="caution">
    <text evidence="1">The sequence shown here is derived from an EMBL/GenBank/DDBJ whole genome shotgun (WGS) entry which is preliminary data.</text>
</comment>
<accession>A0ABW0ZU81</accession>
<gene>
    <name evidence="1" type="ORF">ACFPZN_11610</name>
</gene>
<name>A0ABW0ZU81_9ACTN</name>
<keyword evidence="2" id="KW-1185">Reference proteome</keyword>
<dbReference type="RefSeq" id="WP_378281880.1">
    <property type="nucleotide sequence ID" value="NZ_JBHSON010000013.1"/>
</dbReference>
<dbReference type="InterPro" id="IPR036894">
    <property type="entry name" value="YbaB-like_sf"/>
</dbReference>
<evidence type="ECO:0000313" key="2">
    <source>
        <dbReference type="Proteomes" id="UP001596074"/>
    </source>
</evidence>
<dbReference type="Pfam" id="PF02575">
    <property type="entry name" value="YbaB_DNA_bd"/>
    <property type="match status" value="1"/>
</dbReference>
<organism evidence="1 2">
    <name type="scientific">Actinomadura rugatobispora</name>
    <dbReference type="NCBI Taxonomy" id="1994"/>
    <lineage>
        <taxon>Bacteria</taxon>
        <taxon>Bacillati</taxon>
        <taxon>Actinomycetota</taxon>
        <taxon>Actinomycetes</taxon>
        <taxon>Streptosporangiales</taxon>
        <taxon>Thermomonosporaceae</taxon>
        <taxon>Actinomadura</taxon>
    </lineage>
</organism>
<proteinExistence type="predicted"/>
<dbReference type="EMBL" id="JBHSON010000013">
    <property type="protein sequence ID" value="MFC5746257.1"/>
    <property type="molecule type" value="Genomic_DNA"/>
</dbReference>
<dbReference type="InterPro" id="IPR004401">
    <property type="entry name" value="YbaB/EbfC"/>
</dbReference>